<organism evidence="2 3">
    <name type="scientific">Entomospira culicis</name>
    <dbReference type="NCBI Taxonomy" id="2719989"/>
    <lineage>
        <taxon>Bacteria</taxon>
        <taxon>Pseudomonadati</taxon>
        <taxon>Spirochaetota</taxon>
        <taxon>Spirochaetia</taxon>
        <taxon>Spirochaetales</taxon>
        <taxon>Spirochaetaceae</taxon>
        <taxon>Entomospira</taxon>
    </lineage>
</organism>
<evidence type="ECO:0000256" key="1">
    <source>
        <dbReference type="SAM" id="SignalP"/>
    </source>
</evidence>
<keyword evidence="2" id="KW-0255">Endonuclease</keyword>
<dbReference type="GO" id="GO:0004519">
    <property type="term" value="F:endonuclease activity"/>
    <property type="evidence" value="ECO:0007669"/>
    <property type="project" value="UniProtKB-KW"/>
</dbReference>
<keyword evidence="1" id="KW-0732">Signal</keyword>
<dbReference type="EMBL" id="JAATLM010000001">
    <property type="protein sequence ID" value="NIZ69574.1"/>
    <property type="molecule type" value="Genomic_DNA"/>
</dbReference>
<keyword evidence="2" id="KW-0378">Hydrolase</keyword>
<accession>A0A968KUH5</accession>
<dbReference type="Proteomes" id="UP000778951">
    <property type="component" value="Unassembled WGS sequence"/>
</dbReference>
<feature type="chain" id="PRO_5038091786" evidence="1">
    <location>
        <begin position="20"/>
        <end position="176"/>
    </location>
</feature>
<evidence type="ECO:0000313" key="2">
    <source>
        <dbReference type="EMBL" id="NIZ69574.1"/>
    </source>
</evidence>
<dbReference type="Pfam" id="PF12639">
    <property type="entry name" value="Colicin-DNase"/>
    <property type="match status" value="1"/>
</dbReference>
<dbReference type="RefSeq" id="WP_167695661.1">
    <property type="nucleotide sequence ID" value="NZ_JAATLL010000003.1"/>
</dbReference>
<proteinExistence type="predicted"/>
<keyword evidence="3" id="KW-1185">Reference proteome</keyword>
<dbReference type="AlphaFoldDB" id="A0A968KUH5"/>
<reference evidence="2" key="1">
    <citation type="submission" date="2020-03" db="EMBL/GenBank/DDBJ databases">
        <title>Spirochaetal bacteria isolated from arthropods constitute a novel genus Entomospira genus novum within the order Spirochaetales.</title>
        <authorList>
            <person name="Grana-Miraglia L."/>
            <person name="Sikutova S."/>
            <person name="Fingerle V."/>
            <person name="Sing A."/>
            <person name="Castillo-Ramirez S."/>
            <person name="Margos G."/>
            <person name="Rudolf I."/>
        </authorList>
    </citation>
    <scope>NUCLEOTIDE SEQUENCE</scope>
    <source>
        <strain evidence="2">BR149</strain>
    </source>
</reference>
<name>A0A968KUH5_9SPIO</name>
<feature type="signal peptide" evidence="1">
    <location>
        <begin position="1"/>
        <end position="19"/>
    </location>
</feature>
<protein>
    <submittedName>
        <fullName evidence="2">HNH endonuclease</fullName>
    </submittedName>
</protein>
<evidence type="ECO:0000313" key="3">
    <source>
        <dbReference type="Proteomes" id="UP000778951"/>
    </source>
</evidence>
<sequence>MMKMHRFLLITLLLGFAIACQSSNSAISSTQEDDIPLLPSINGHMLDQRHPITEVWYRRVITHRTPDGDPVAVIVPQFDAPFAHLLPDNLLLASDARQKRYLNRQLKEAIEKDARLRRKFNRKQQQMIRDNKIPIGYVWHHDAPIGKMQLVDKVIHDGTAHTGGRWIWGGGSNQRR</sequence>
<gene>
    <name evidence="2" type="ORF">HCT48_05005</name>
</gene>
<comment type="caution">
    <text evidence="2">The sequence shown here is derived from an EMBL/GenBank/DDBJ whole genome shotgun (WGS) entry which is preliminary data.</text>
</comment>
<keyword evidence="2" id="KW-0540">Nuclease</keyword>
<dbReference type="PROSITE" id="PS51257">
    <property type="entry name" value="PROKAR_LIPOPROTEIN"/>
    <property type="match status" value="1"/>
</dbReference>